<gene>
    <name evidence="3" type="ORF">F4Y08_04470</name>
</gene>
<comment type="caution">
    <text evidence="3">The sequence shown here is derived from an EMBL/GenBank/DDBJ whole genome shotgun (WGS) entry which is preliminary data.</text>
</comment>
<protein>
    <submittedName>
        <fullName evidence="3">Transposase</fullName>
    </submittedName>
</protein>
<dbReference type="EMBL" id="VXPY01000030">
    <property type="protein sequence ID" value="MYD89584.1"/>
    <property type="molecule type" value="Genomic_DNA"/>
</dbReference>
<dbReference type="InterPro" id="IPR002559">
    <property type="entry name" value="Transposase_11"/>
</dbReference>
<accession>A0A6B1DT88</accession>
<evidence type="ECO:0000256" key="1">
    <source>
        <dbReference type="SAM" id="MobiDB-lite"/>
    </source>
</evidence>
<dbReference type="GO" id="GO:0003677">
    <property type="term" value="F:DNA binding"/>
    <property type="evidence" value="ECO:0007669"/>
    <property type="project" value="InterPro"/>
</dbReference>
<reference evidence="3" key="1">
    <citation type="submission" date="2019-09" db="EMBL/GenBank/DDBJ databases">
        <title>Characterisation of the sponge microbiome using genome-centric metagenomics.</title>
        <authorList>
            <person name="Engelberts J.P."/>
            <person name="Robbins S.J."/>
            <person name="De Goeij J.M."/>
            <person name="Aranda M."/>
            <person name="Bell S.C."/>
            <person name="Webster N.S."/>
        </authorList>
    </citation>
    <scope>NUCLEOTIDE SEQUENCE</scope>
    <source>
        <strain evidence="3">SB0662_bin_9</strain>
    </source>
</reference>
<dbReference type="GO" id="GO:0004803">
    <property type="term" value="F:transposase activity"/>
    <property type="evidence" value="ECO:0007669"/>
    <property type="project" value="InterPro"/>
</dbReference>
<feature type="region of interest" description="Disordered" evidence="1">
    <location>
        <begin position="1"/>
        <end position="26"/>
    </location>
</feature>
<dbReference type="Pfam" id="PF01609">
    <property type="entry name" value="DDE_Tnp_1"/>
    <property type="match status" value="1"/>
</dbReference>
<name>A0A6B1DT88_9CHLR</name>
<dbReference type="AlphaFoldDB" id="A0A6B1DT88"/>
<dbReference type="GO" id="GO:0006313">
    <property type="term" value="P:DNA transposition"/>
    <property type="evidence" value="ECO:0007669"/>
    <property type="project" value="InterPro"/>
</dbReference>
<organism evidence="3">
    <name type="scientific">Caldilineaceae bacterium SB0662_bin_9</name>
    <dbReference type="NCBI Taxonomy" id="2605258"/>
    <lineage>
        <taxon>Bacteria</taxon>
        <taxon>Bacillati</taxon>
        <taxon>Chloroflexota</taxon>
        <taxon>Caldilineae</taxon>
        <taxon>Caldilineales</taxon>
        <taxon>Caldilineaceae</taxon>
    </lineage>
</organism>
<proteinExistence type="predicted"/>
<sequence length="111" mass="12675">MDLTVSQAIGSAERDTVPELLSGVQERGYRPRTLGADRGYDTQDCVGKIRARRVTPHVARKKKHSTLDRRTTRHADAVSLRIRKRVEEVLDHLQGRAARAHAWRCWVEQPP</sequence>
<evidence type="ECO:0000313" key="3">
    <source>
        <dbReference type="EMBL" id="MYD89584.1"/>
    </source>
</evidence>
<evidence type="ECO:0000259" key="2">
    <source>
        <dbReference type="Pfam" id="PF01609"/>
    </source>
</evidence>
<feature type="domain" description="Transposase IS4-like" evidence="2">
    <location>
        <begin position="11"/>
        <end position="95"/>
    </location>
</feature>